<dbReference type="InterPro" id="IPR055482">
    <property type="entry name" value="DUF7054"/>
</dbReference>
<protein>
    <recommendedName>
        <fullName evidence="1">DUF7054 domain-containing protein</fullName>
    </recommendedName>
</protein>
<organism evidence="2 3">
    <name type="scientific">Lithospermum erythrorhizon</name>
    <name type="common">Purple gromwell</name>
    <name type="synonym">Lithospermum officinale var. erythrorhizon</name>
    <dbReference type="NCBI Taxonomy" id="34254"/>
    <lineage>
        <taxon>Eukaryota</taxon>
        <taxon>Viridiplantae</taxon>
        <taxon>Streptophyta</taxon>
        <taxon>Embryophyta</taxon>
        <taxon>Tracheophyta</taxon>
        <taxon>Spermatophyta</taxon>
        <taxon>Magnoliopsida</taxon>
        <taxon>eudicotyledons</taxon>
        <taxon>Gunneridae</taxon>
        <taxon>Pentapetalae</taxon>
        <taxon>asterids</taxon>
        <taxon>lamiids</taxon>
        <taxon>Boraginales</taxon>
        <taxon>Boraginaceae</taxon>
        <taxon>Boraginoideae</taxon>
        <taxon>Lithospermeae</taxon>
        <taxon>Lithospermum</taxon>
    </lineage>
</organism>
<dbReference type="PANTHER" id="PTHR33270:SF24">
    <property type="entry name" value="EXPRESSED PROTEIN"/>
    <property type="match status" value="1"/>
</dbReference>
<dbReference type="InterPro" id="IPR040358">
    <property type="entry name" value="At4g22758-like"/>
</dbReference>
<sequence length="196" mass="21903">MPSPRNHRKVTGEEKNITTKKVKPVYRASSFHGQDSGAVREMMRRPRTVPNLLIHGGAAAPTLPELHQIYHEHEEPKKLPKLLLNVTIQRSLGPVHVVMLPDSSVGELIAAAVHLYVKEARRPVLSSVDPAGFDLHYSQFSLESLSREEKLITLGSRNFFLCPVKASVETNGSCSKEVEKATKLPLPWLKFMDLLL</sequence>
<dbReference type="AlphaFoldDB" id="A0AAV3PTL1"/>
<keyword evidence="3" id="KW-1185">Reference proteome</keyword>
<name>A0AAV3PTL1_LITER</name>
<gene>
    <name evidence="2" type="ORF">LIER_38026</name>
</gene>
<dbReference type="PANTHER" id="PTHR33270">
    <property type="entry name" value="BNAC05G50380D PROTEIN"/>
    <property type="match status" value="1"/>
</dbReference>
<proteinExistence type="predicted"/>
<evidence type="ECO:0000313" key="3">
    <source>
        <dbReference type="Proteomes" id="UP001454036"/>
    </source>
</evidence>
<evidence type="ECO:0000313" key="2">
    <source>
        <dbReference type="EMBL" id="GAA0155122.1"/>
    </source>
</evidence>
<dbReference type="Proteomes" id="UP001454036">
    <property type="component" value="Unassembled WGS sequence"/>
</dbReference>
<accession>A0AAV3PTL1</accession>
<comment type="caution">
    <text evidence="2">The sequence shown here is derived from an EMBL/GenBank/DDBJ whole genome shotgun (WGS) entry which is preliminary data.</text>
</comment>
<reference evidence="2 3" key="1">
    <citation type="submission" date="2024-01" db="EMBL/GenBank/DDBJ databases">
        <title>The complete chloroplast genome sequence of Lithospermum erythrorhizon: insights into the phylogenetic relationship among Boraginaceae species and the maternal lineages of purple gromwells.</title>
        <authorList>
            <person name="Okada T."/>
            <person name="Watanabe K."/>
        </authorList>
    </citation>
    <scope>NUCLEOTIDE SEQUENCE [LARGE SCALE GENOMIC DNA]</scope>
</reference>
<dbReference type="EMBL" id="BAABME010018817">
    <property type="protein sequence ID" value="GAA0155122.1"/>
    <property type="molecule type" value="Genomic_DNA"/>
</dbReference>
<feature type="domain" description="DUF7054" evidence="1">
    <location>
        <begin position="79"/>
        <end position="162"/>
    </location>
</feature>
<dbReference type="Pfam" id="PF23156">
    <property type="entry name" value="DUF7054"/>
    <property type="match status" value="1"/>
</dbReference>
<evidence type="ECO:0000259" key="1">
    <source>
        <dbReference type="Pfam" id="PF23156"/>
    </source>
</evidence>